<dbReference type="AlphaFoldDB" id="F4KQJ2"/>
<keyword evidence="3" id="KW-1185">Reference proteome</keyword>
<evidence type="ECO:0000313" key="2">
    <source>
        <dbReference type="EMBL" id="AEE49981.1"/>
    </source>
</evidence>
<evidence type="ECO:0000256" key="1">
    <source>
        <dbReference type="SAM" id="Phobius"/>
    </source>
</evidence>
<feature type="transmembrane region" description="Helical" evidence="1">
    <location>
        <begin position="29"/>
        <end position="47"/>
    </location>
</feature>
<keyword evidence="1" id="KW-0472">Membrane</keyword>
<sequence>MVLFSFEFEKVAIIDHDYLQKAFTKKRSIIVFIFMITLLFRASYPTFPSIRHHFPLVRVFPSSGNADTYIFSNLYYYMHVFNVRNKNATSY</sequence>
<keyword evidence="1" id="KW-0812">Transmembrane</keyword>
<accession>F4KQJ2</accession>
<name>F4KQJ2_HALH1</name>
<organism evidence="2 3">
    <name type="scientific">Haliscomenobacter hydrossis (strain ATCC 27775 / DSM 1100 / LMG 10767 / O)</name>
    <dbReference type="NCBI Taxonomy" id="760192"/>
    <lineage>
        <taxon>Bacteria</taxon>
        <taxon>Pseudomonadati</taxon>
        <taxon>Bacteroidota</taxon>
        <taxon>Saprospiria</taxon>
        <taxon>Saprospirales</taxon>
        <taxon>Haliscomenobacteraceae</taxon>
        <taxon>Haliscomenobacter</taxon>
    </lineage>
</organism>
<gene>
    <name evidence="2" type="ordered locus">Halhy_2096</name>
</gene>
<dbReference type="KEGG" id="hhy:Halhy_2096"/>
<dbReference type="EMBL" id="CP002691">
    <property type="protein sequence ID" value="AEE49981.1"/>
    <property type="molecule type" value="Genomic_DNA"/>
</dbReference>
<proteinExistence type="predicted"/>
<dbReference type="HOGENOM" id="CLU_2422852_0_0_10"/>
<keyword evidence="1" id="KW-1133">Transmembrane helix</keyword>
<reference evidence="2 3" key="1">
    <citation type="journal article" date="2011" name="Stand. Genomic Sci.">
        <title>Complete genome sequence of Haliscomenobacter hydrossis type strain (O).</title>
        <authorList>
            <consortium name="US DOE Joint Genome Institute (JGI-PGF)"/>
            <person name="Daligault H."/>
            <person name="Lapidus A."/>
            <person name="Zeytun A."/>
            <person name="Nolan M."/>
            <person name="Lucas S."/>
            <person name="Del Rio T.G."/>
            <person name="Tice H."/>
            <person name="Cheng J.F."/>
            <person name="Tapia R."/>
            <person name="Han C."/>
            <person name="Goodwin L."/>
            <person name="Pitluck S."/>
            <person name="Liolios K."/>
            <person name="Pagani I."/>
            <person name="Ivanova N."/>
            <person name="Huntemann M."/>
            <person name="Mavromatis K."/>
            <person name="Mikhailova N."/>
            <person name="Pati A."/>
            <person name="Chen A."/>
            <person name="Palaniappan K."/>
            <person name="Land M."/>
            <person name="Hauser L."/>
            <person name="Brambilla E.M."/>
            <person name="Rohde M."/>
            <person name="Verbarg S."/>
            <person name="Goker M."/>
            <person name="Bristow J."/>
            <person name="Eisen J.A."/>
            <person name="Markowitz V."/>
            <person name="Hugenholtz P."/>
            <person name="Kyrpides N.C."/>
            <person name="Klenk H.P."/>
            <person name="Woyke T."/>
        </authorList>
    </citation>
    <scope>NUCLEOTIDE SEQUENCE [LARGE SCALE GENOMIC DNA]</scope>
    <source>
        <strain evidence="3">ATCC 27775 / DSM 1100 / LMG 10767 / O</strain>
    </source>
</reference>
<dbReference type="Proteomes" id="UP000008461">
    <property type="component" value="Chromosome"/>
</dbReference>
<evidence type="ECO:0000313" key="3">
    <source>
        <dbReference type="Proteomes" id="UP000008461"/>
    </source>
</evidence>
<protein>
    <submittedName>
        <fullName evidence="2">Uncharacterized protein</fullName>
    </submittedName>
</protein>
<reference key="2">
    <citation type="submission" date="2011-04" db="EMBL/GenBank/DDBJ databases">
        <title>Complete sequence of chromosome of Haliscomenobacter hydrossis DSM 1100.</title>
        <authorList>
            <consortium name="US DOE Joint Genome Institute (JGI-PGF)"/>
            <person name="Lucas S."/>
            <person name="Han J."/>
            <person name="Lapidus A."/>
            <person name="Bruce D."/>
            <person name="Goodwin L."/>
            <person name="Pitluck S."/>
            <person name="Peters L."/>
            <person name="Kyrpides N."/>
            <person name="Mavromatis K."/>
            <person name="Ivanova N."/>
            <person name="Ovchinnikova G."/>
            <person name="Pagani I."/>
            <person name="Daligault H."/>
            <person name="Detter J.C."/>
            <person name="Han C."/>
            <person name="Land M."/>
            <person name="Hauser L."/>
            <person name="Markowitz V."/>
            <person name="Cheng J.-F."/>
            <person name="Hugenholtz P."/>
            <person name="Woyke T."/>
            <person name="Wu D."/>
            <person name="Verbarg S."/>
            <person name="Frueling A."/>
            <person name="Brambilla E."/>
            <person name="Klenk H.-P."/>
            <person name="Eisen J.A."/>
        </authorList>
    </citation>
    <scope>NUCLEOTIDE SEQUENCE</scope>
    <source>
        <strain>DSM 1100</strain>
    </source>
</reference>